<dbReference type="Gene3D" id="3.40.50.1820">
    <property type="entry name" value="alpha/beta hydrolase"/>
    <property type="match status" value="1"/>
</dbReference>
<keyword evidence="3" id="KW-1185">Reference proteome</keyword>
<dbReference type="SUPFAM" id="SSF53474">
    <property type="entry name" value="alpha/beta-Hydrolases"/>
    <property type="match status" value="1"/>
</dbReference>
<dbReference type="RefSeq" id="WP_344618479.1">
    <property type="nucleotide sequence ID" value="NZ_BAAARV010000086.1"/>
</dbReference>
<reference evidence="2 3" key="1">
    <citation type="journal article" date="2019" name="Int. J. Syst. Evol. Microbiol.">
        <title>The Global Catalogue of Microorganisms (GCM) 10K type strain sequencing project: providing services to taxonomists for standard genome sequencing and annotation.</title>
        <authorList>
            <consortium name="The Broad Institute Genomics Platform"/>
            <consortium name="The Broad Institute Genome Sequencing Center for Infectious Disease"/>
            <person name="Wu L."/>
            <person name="Ma J."/>
        </authorList>
    </citation>
    <scope>NUCLEOTIDE SEQUENCE [LARGE SCALE GENOMIC DNA]</scope>
    <source>
        <strain evidence="2 3">JCM 3272</strain>
    </source>
</reference>
<evidence type="ECO:0000313" key="3">
    <source>
        <dbReference type="Proteomes" id="UP001501444"/>
    </source>
</evidence>
<accession>A0ABN3HGD1</accession>
<dbReference type="Proteomes" id="UP001501444">
    <property type="component" value="Unassembled WGS sequence"/>
</dbReference>
<evidence type="ECO:0000259" key="1">
    <source>
        <dbReference type="Pfam" id="PF00561"/>
    </source>
</evidence>
<dbReference type="PANTHER" id="PTHR43689">
    <property type="entry name" value="HYDROLASE"/>
    <property type="match status" value="1"/>
</dbReference>
<dbReference type="EMBL" id="BAAARV010000086">
    <property type="protein sequence ID" value="GAA2379659.1"/>
    <property type="molecule type" value="Genomic_DNA"/>
</dbReference>
<comment type="caution">
    <text evidence="2">The sequence shown here is derived from an EMBL/GenBank/DDBJ whole genome shotgun (WGS) entry which is preliminary data.</text>
</comment>
<protein>
    <recommendedName>
        <fullName evidence="1">AB hydrolase-1 domain-containing protein</fullName>
    </recommendedName>
</protein>
<evidence type="ECO:0000313" key="2">
    <source>
        <dbReference type="EMBL" id="GAA2379659.1"/>
    </source>
</evidence>
<proteinExistence type="predicted"/>
<dbReference type="InterPro" id="IPR000073">
    <property type="entry name" value="AB_hydrolase_1"/>
</dbReference>
<sequence length="92" mass="9818">MSEEARAVMAGNRAALAGYAGDMVDPTLAKRLRDVQVPVLVVWGDSDGIVDPDYGRAYAAAIPGAEFLLLERTGHLPQIERPDALLEAVTRG</sequence>
<dbReference type="InterPro" id="IPR029058">
    <property type="entry name" value="AB_hydrolase_fold"/>
</dbReference>
<dbReference type="PANTHER" id="PTHR43689:SF8">
    <property type="entry name" value="ALPHA_BETA-HYDROLASES SUPERFAMILY PROTEIN"/>
    <property type="match status" value="1"/>
</dbReference>
<dbReference type="Pfam" id="PF00561">
    <property type="entry name" value="Abhydrolase_1"/>
    <property type="match status" value="1"/>
</dbReference>
<gene>
    <name evidence="2" type="ORF">GCM10010170_086470</name>
</gene>
<organism evidence="2 3">
    <name type="scientific">Dactylosporangium salmoneum</name>
    <dbReference type="NCBI Taxonomy" id="53361"/>
    <lineage>
        <taxon>Bacteria</taxon>
        <taxon>Bacillati</taxon>
        <taxon>Actinomycetota</taxon>
        <taxon>Actinomycetes</taxon>
        <taxon>Micromonosporales</taxon>
        <taxon>Micromonosporaceae</taxon>
        <taxon>Dactylosporangium</taxon>
    </lineage>
</organism>
<name>A0ABN3HGD1_9ACTN</name>
<feature type="domain" description="AB hydrolase-1" evidence="1">
    <location>
        <begin position="30"/>
        <end position="82"/>
    </location>
</feature>